<proteinExistence type="inferred from homology"/>
<feature type="active site" evidence="6">
    <location>
        <position position="140"/>
    </location>
</feature>
<dbReference type="NCBIfam" id="TIGR00581">
    <property type="entry name" value="moaC"/>
    <property type="match status" value="1"/>
</dbReference>
<dbReference type="EC" id="4.6.1.17" evidence="3 6"/>
<protein>
    <recommendedName>
        <fullName evidence="3 6">Cyclic pyranopterin monophosphate synthase</fullName>
        <ecNumber evidence="3 6">4.6.1.17</ecNumber>
    </recommendedName>
    <alternativeName>
        <fullName evidence="6">Molybdenum cofactor biosynthesis protein C</fullName>
    </alternativeName>
</protein>
<comment type="function">
    <text evidence="6">Catalyzes the conversion of (8S)-3',8-cyclo-7,8-dihydroguanosine 5'-triphosphate to cyclic pyranopterin monophosphate (cPMP).</text>
</comment>
<keyword evidence="5 6" id="KW-0456">Lyase</keyword>
<dbReference type="GO" id="GO:0006777">
    <property type="term" value="P:Mo-molybdopterin cofactor biosynthetic process"/>
    <property type="evidence" value="ECO:0007669"/>
    <property type="project" value="UniProtKB-UniRule"/>
</dbReference>
<evidence type="ECO:0000313" key="9">
    <source>
        <dbReference type="EMBL" id="BAX96134.1"/>
    </source>
</evidence>
<comment type="catalytic activity">
    <reaction evidence="1 6">
        <text>(8S)-3',8-cyclo-7,8-dihydroguanosine 5'-triphosphate = cyclic pyranopterin phosphate + diphosphate</text>
        <dbReference type="Rhea" id="RHEA:49580"/>
        <dbReference type="ChEBI" id="CHEBI:33019"/>
        <dbReference type="ChEBI" id="CHEBI:59648"/>
        <dbReference type="ChEBI" id="CHEBI:131766"/>
        <dbReference type="EC" id="4.6.1.17"/>
    </reaction>
</comment>
<reference evidence="9 10" key="2">
    <citation type="journal article" date="2017" name="Int. J. Syst. Evol. Microbiol.">
        <title>Mycobacterium stephanolepidis sp. nov., a rapidly growing species related to Mycobacterium chelonae, isolated from marine teleost fish, Stephanolepis cirrhifer.</title>
        <authorList>
            <person name="Fukano H."/>
            <person name="Wada S."/>
            <person name="Kurata O."/>
            <person name="Katayama K."/>
            <person name="Fujiwara N."/>
            <person name="Hoshino Y."/>
        </authorList>
    </citation>
    <scope>NUCLEOTIDE SEQUENCE [LARGE SCALE GENOMIC DNA]</scope>
    <source>
        <strain evidence="9 10">NJB0901</strain>
    </source>
</reference>
<dbReference type="GO" id="GO:0061799">
    <property type="term" value="F:cyclic pyranopterin monophosphate synthase activity"/>
    <property type="evidence" value="ECO:0007669"/>
    <property type="project" value="UniProtKB-UniRule"/>
</dbReference>
<evidence type="ECO:0000256" key="6">
    <source>
        <dbReference type="HAMAP-Rule" id="MF_01224"/>
    </source>
</evidence>
<dbReference type="InterPro" id="IPR050105">
    <property type="entry name" value="MoCo_biosynth_MoaA/MoaC"/>
</dbReference>
<dbReference type="Proteomes" id="UP000217954">
    <property type="component" value="Chromosome"/>
</dbReference>
<feature type="binding site" evidence="6">
    <location>
        <begin position="125"/>
        <end position="126"/>
    </location>
    <ligand>
        <name>substrate</name>
    </ligand>
</feature>
<feature type="binding site" evidence="6">
    <location>
        <begin position="87"/>
        <end position="89"/>
    </location>
    <ligand>
        <name>substrate</name>
    </ligand>
</feature>
<dbReference type="UniPathway" id="UPA00344"/>
<dbReference type="SUPFAM" id="SSF55040">
    <property type="entry name" value="Molybdenum cofactor biosynthesis protein C, MoaC"/>
    <property type="match status" value="1"/>
</dbReference>
<dbReference type="Gene3D" id="3.30.70.640">
    <property type="entry name" value="Molybdopterin cofactor biosynthesis C (MoaC) domain"/>
    <property type="match status" value="1"/>
</dbReference>
<dbReference type="InterPro" id="IPR002820">
    <property type="entry name" value="Mopterin_CF_biosynth-C_dom"/>
</dbReference>
<evidence type="ECO:0000256" key="7">
    <source>
        <dbReference type="SAM" id="MobiDB-lite"/>
    </source>
</evidence>
<organism evidence="9 10">
    <name type="scientific">[Mycobacterium] stephanolepidis</name>
    <dbReference type="NCBI Taxonomy" id="1520670"/>
    <lineage>
        <taxon>Bacteria</taxon>
        <taxon>Bacillati</taxon>
        <taxon>Actinomycetota</taxon>
        <taxon>Actinomycetes</taxon>
        <taxon>Mycobacteriales</taxon>
        <taxon>Mycobacteriaceae</taxon>
        <taxon>Mycobacteroides</taxon>
    </lineage>
</organism>
<dbReference type="PANTHER" id="PTHR22960">
    <property type="entry name" value="MOLYBDOPTERIN COFACTOR SYNTHESIS PROTEIN A"/>
    <property type="match status" value="1"/>
</dbReference>
<dbReference type="KEGG" id="mste:MSTE_00799"/>
<dbReference type="CDD" id="cd01420">
    <property type="entry name" value="MoaC_PE"/>
    <property type="match status" value="1"/>
</dbReference>
<dbReference type="InterPro" id="IPR036522">
    <property type="entry name" value="MoaC_sf"/>
</dbReference>
<feature type="domain" description="Molybdopterin cofactor biosynthesis C (MoaC)" evidence="8">
    <location>
        <begin position="27"/>
        <end position="162"/>
    </location>
</feature>
<evidence type="ECO:0000256" key="1">
    <source>
        <dbReference type="ARBA" id="ARBA00001637"/>
    </source>
</evidence>
<dbReference type="RefSeq" id="WP_096499181.1">
    <property type="nucleotide sequence ID" value="NZ_AP018165.1"/>
</dbReference>
<dbReference type="NCBIfam" id="NF006870">
    <property type="entry name" value="PRK09364.1"/>
    <property type="match status" value="1"/>
</dbReference>
<dbReference type="PANTHER" id="PTHR22960:SF29">
    <property type="entry name" value="CYCLIC PYRANOPTERIN MONOPHOSPHATE SYNTHASE"/>
    <property type="match status" value="1"/>
</dbReference>
<dbReference type="InterPro" id="IPR023045">
    <property type="entry name" value="MoaC"/>
</dbReference>
<evidence type="ECO:0000313" key="10">
    <source>
        <dbReference type="Proteomes" id="UP000217954"/>
    </source>
</evidence>
<comment type="pathway">
    <text evidence="2 6">Cofactor biosynthesis; molybdopterin biosynthesis.</text>
</comment>
<dbReference type="OrthoDB" id="9794429at2"/>
<keyword evidence="4 6" id="KW-0501">Molybdenum cofactor biosynthesis</keyword>
<evidence type="ECO:0000256" key="3">
    <source>
        <dbReference type="ARBA" id="ARBA00012575"/>
    </source>
</evidence>
<dbReference type="HAMAP" id="MF_01224_B">
    <property type="entry name" value="MoaC_B"/>
    <property type="match status" value="1"/>
</dbReference>
<feature type="compositionally biased region" description="Basic and acidic residues" evidence="7">
    <location>
        <begin position="15"/>
        <end position="24"/>
    </location>
</feature>
<reference evidence="10" key="1">
    <citation type="journal article" date="2017" name="Genome Announc.">
        <title>Complete Genome Sequence of Mycobacterium stephanolepidis.</title>
        <authorList>
            <person name="Fukano H."/>
            <person name="Yoshida M."/>
            <person name="Katayama Y."/>
            <person name="Omatsu T."/>
            <person name="Mizutani T."/>
            <person name="Kurata O."/>
            <person name="Wada S."/>
            <person name="Hoshino Y."/>
        </authorList>
    </citation>
    <scope>NUCLEOTIDE SEQUENCE [LARGE SCALE GENOMIC DNA]</scope>
    <source>
        <strain evidence="10">NJB0901</strain>
    </source>
</reference>
<sequence>MSDGLRDSEGSTPDRLSHIDEHGSAHMVDVSAKQATTREAVAAGRFVTTPDVLKLLADGTLPKGDAVATARLAAIMAAKRTSELIPLCHQIPLTGIDVDFQIDTANGSIHITATARTKDRTGVEMEALTAVTVAGLTLHDMVKAVDPASRIDDVRVLRKEGGKTGTWTRP</sequence>
<comment type="subunit">
    <text evidence="6">Homohexamer; trimer of dimers.</text>
</comment>
<gene>
    <name evidence="6 9" type="primary">moaC</name>
    <name evidence="9" type="ORF">MSTE_00799</name>
</gene>
<dbReference type="Pfam" id="PF01967">
    <property type="entry name" value="MoaC"/>
    <property type="match status" value="1"/>
</dbReference>
<evidence type="ECO:0000256" key="5">
    <source>
        <dbReference type="ARBA" id="ARBA00023239"/>
    </source>
</evidence>
<accession>A0A1Z4ET75</accession>
<dbReference type="EMBL" id="AP018165">
    <property type="protein sequence ID" value="BAX96134.1"/>
    <property type="molecule type" value="Genomic_DNA"/>
</dbReference>
<evidence type="ECO:0000256" key="2">
    <source>
        <dbReference type="ARBA" id="ARBA00005046"/>
    </source>
</evidence>
<evidence type="ECO:0000256" key="4">
    <source>
        <dbReference type="ARBA" id="ARBA00023150"/>
    </source>
</evidence>
<name>A0A1Z4ET75_9MYCO</name>
<dbReference type="AlphaFoldDB" id="A0A1Z4ET75"/>
<dbReference type="InterPro" id="IPR047594">
    <property type="entry name" value="MoaC_bact/euk"/>
</dbReference>
<feature type="region of interest" description="Disordered" evidence="7">
    <location>
        <begin position="1"/>
        <end position="25"/>
    </location>
</feature>
<keyword evidence="10" id="KW-1185">Reference proteome</keyword>
<evidence type="ECO:0000259" key="8">
    <source>
        <dbReference type="Pfam" id="PF01967"/>
    </source>
</evidence>
<comment type="similarity">
    <text evidence="6">Belongs to the MoaC family.</text>
</comment>